<evidence type="ECO:0000313" key="3">
    <source>
        <dbReference type="Proteomes" id="UP001362999"/>
    </source>
</evidence>
<feature type="compositionally biased region" description="Basic and acidic residues" evidence="1">
    <location>
        <begin position="136"/>
        <end position="178"/>
    </location>
</feature>
<reference evidence="2 3" key="1">
    <citation type="journal article" date="2024" name="J Genomics">
        <title>Draft genome sequencing and assembly of Favolaschia claudopus CIRM-BRFM 2984 isolated from oak limbs.</title>
        <authorList>
            <person name="Navarro D."/>
            <person name="Drula E."/>
            <person name="Chaduli D."/>
            <person name="Cazenave R."/>
            <person name="Ahrendt S."/>
            <person name="Wang J."/>
            <person name="Lipzen A."/>
            <person name="Daum C."/>
            <person name="Barry K."/>
            <person name="Grigoriev I.V."/>
            <person name="Favel A."/>
            <person name="Rosso M.N."/>
            <person name="Martin F."/>
        </authorList>
    </citation>
    <scope>NUCLEOTIDE SEQUENCE [LARGE SCALE GENOMIC DNA]</scope>
    <source>
        <strain evidence="2 3">CIRM-BRFM 2984</strain>
    </source>
</reference>
<evidence type="ECO:0000313" key="2">
    <source>
        <dbReference type="EMBL" id="KAK7016888.1"/>
    </source>
</evidence>
<organism evidence="2 3">
    <name type="scientific">Favolaschia claudopus</name>
    <dbReference type="NCBI Taxonomy" id="2862362"/>
    <lineage>
        <taxon>Eukaryota</taxon>
        <taxon>Fungi</taxon>
        <taxon>Dikarya</taxon>
        <taxon>Basidiomycota</taxon>
        <taxon>Agaricomycotina</taxon>
        <taxon>Agaricomycetes</taxon>
        <taxon>Agaricomycetidae</taxon>
        <taxon>Agaricales</taxon>
        <taxon>Marasmiineae</taxon>
        <taxon>Mycenaceae</taxon>
        <taxon>Favolaschia</taxon>
    </lineage>
</organism>
<feature type="compositionally biased region" description="Acidic residues" evidence="1">
    <location>
        <begin position="59"/>
        <end position="77"/>
    </location>
</feature>
<accession>A0AAW0AUL6</accession>
<evidence type="ECO:0000256" key="1">
    <source>
        <dbReference type="SAM" id="MobiDB-lite"/>
    </source>
</evidence>
<name>A0AAW0AUL6_9AGAR</name>
<protein>
    <submittedName>
        <fullName evidence="2">Uncharacterized protein</fullName>
    </submittedName>
</protein>
<feature type="compositionally biased region" description="Basic and acidic residues" evidence="1">
    <location>
        <begin position="254"/>
        <end position="268"/>
    </location>
</feature>
<proteinExistence type="predicted"/>
<feature type="compositionally biased region" description="Basic and acidic residues" evidence="1">
    <location>
        <begin position="78"/>
        <end position="110"/>
    </location>
</feature>
<dbReference type="Proteomes" id="UP001362999">
    <property type="component" value="Unassembled WGS sequence"/>
</dbReference>
<gene>
    <name evidence="2" type="ORF">R3P38DRAFT_3202187</name>
</gene>
<feature type="region of interest" description="Disordered" evidence="1">
    <location>
        <begin position="1"/>
        <end position="294"/>
    </location>
</feature>
<keyword evidence="3" id="KW-1185">Reference proteome</keyword>
<feature type="compositionally biased region" description="Pro residues" evidence="1">
    <location>
        <begin position="272"/>
        <end position="281"/>
    </location>
</feature>
<dbReference type="AlphaFoldDB" id="A0AAW0AUL6"/>
<feature type="compositionally biased region" description="Low complexity" evidence="1">
    <location>
        <begin position="8"/>
        <end position="17"/>
    </location>
</feature>
<dbReference type="EMBL" id="JAWWNJ010000049">
    <property type="protein sequence ID" value="KAK7016888.1"/>
    <property type="molecule type" value="Genomic_DNA"/>
</dbReference>
<sequence length="768" mass="83988">MKTHQDLAAPAQCAEAALPRDDDEEDDPLARAKYTIDPVGDWGDKSDSGDSDSASDAGSETDSESSSESSSDSEADTDAERDVRGTKLKELKRSKAASRKERSKAAEKARTAKAGTAGKAGKATKAVTKTKTTSKASREGGKDKAKDKGKKKEDSAKRGDEGGRGKKRGGEETTEERAKKKTRGEGAGNAERSHVAKPKAAGGAGSAGNAEGGHVAKPKATGGGGSAGNAEGSHVAKPRAAGGGGSAARPDGAGGKEVEGPVRDRGGEAEPPNDPPEPTDPPQSDHPLPPACPAAAPEYFAQVYGEVSTEGLGNTFDALLESLSKLEEGYNWKNWERGGVAKGLRTMNRPSQVHAWIQAGRGARGVMSGGAGPTLSDTRAFGEAWWAWWRGMQPMWRKPNEASTGFARDAYPGGGEEEWKTLRFPGPNGALSLVASLFWWGRRIKSKGLSGADLEKWEEAVVDVTWMLGGLREAETKGGLPGPGEETDVPVPRISEEDIKVEEPARILHNAKISKLEKANASAYCKLGKMNRETIDARAYIKARDRAGDKLRDYTRELWDYQDKYGKWVPDADNAAWFQRKGIREEALLALRKLAVTTQTQSDFIKYFAKADAFREDFGHNFYHDDGLDDYLKQVEHRLHCARSLDEMFAGDSTKMAEYACQPVVLECFMPFSYPMYGLEDAFKAKARELVCELYGRPIEPSPRSDKVSTFRLTNRHAQDPDRRLQEYYRLQYVSSEVQAWNTSHLSCERDDLEEYRDFPWEEPRPLW</sequence>
<comment type="caution">
    <text evidence="2">The sequence shown here is derived from an EMBL/GenBank/DDBJ whole genome shotgun (WGS) entry which is preliminary data.</text>
</comment>
<feature type="compositionally biased region" description="Low complexity" evidence="1">
    <location>
        <begin position="112"/>
        <end position="135"/>
    </location>
</feature>